<keyword evidence="19" id="KW-1185">Reference proteome</keyword>
<dbReference type="AlphaFoldDB" id="A0A272EP14"/>
<keyword evidence="6 14" id="KW-0349">Heme</keyword>
<feature type="transmembrane region" description="Helical" evidence="14">
    <location>
        <begin position="120"/>
        <end position="142"/>
    </location>
</feature>
<dbReference type="Proteomes" id="UP000216107">
    <property type="component" value="Unassembled WGS sequence"/>
</dbReference>
<dbReference type="RefSeq" id="WP_095525557.1">
    <property type="nucleotide sequence ID" value="NZ_MDUX01000058.1"/>
</dbReference>
<reference evidence="16 19" key="1">
    <citation type="submission" date="2016-08" db="EMBL/GenBank/DDBJ databases">
        <title>Candidatus Dactylopiibacterium carminicum genome sequence.</title>
        <authorList>
            <person name="Ramirez-Puebla S.T."/>
            <person name="Ormeno-Orrillo E."/>
            <person name="Vera-Ponce De Leon A."/>
            <person name="Luis L."/>
            <person name="Sanchez-Flores A."/>
            <person name="Monica R."/>
            <person name="Martinez-Romero E."/>
        </authorList>
    </citation>
    <scope>NUCLEOTIDE SEQUENCE [LARGE SCALE GENOMIC DNA]</scope>
    <source>
        <strain evidence="16">END1</strain>
    </source>
</reference>
<feature type="binding site" description="axial binding residue" evidence="14">
    <location>
        <position position="89"/>
    </location>
    <ligand>
        <name>heme</name>
        <dbReference type="ChEBI" id="CHEBI:30413"/>
    </ligand>
    <ligandPart>
        <name>Fe</name>
        <dbReference type="ChEBI" id="CHEBI:18248"/>
    </ligandPart>
</feature>
<comment type="similarity">
    <text evidence="3 14 15">Belongs to the HemJ family.</text>
</comment>
<dbReference type="GO" id="GO:0070818">
    <property type="term" value="F:protoporphyrinogen oxidase activity"/>
    <property type="evidence" value="ECO:0007669"/>
    <property type="project" value="UniProtKB-UniRule"/>
</dbReference>
<feature type="transmembrane region" description="Helical" evidence="14">
    <location>
        <begin position="80"/>
        <end position="99"/>
    </location>
</feature>
<dbReference type="GO" id="GO:0046872">
    <property type="term" value="F:metal ion binding"/>
    <property type="evidence" value="ECO:0007669"/>
    <property type="project" value="UniProtKB-UniRule"/>
</dbReference>
<proteinExistence type="inferred from homology"/>
<comment type="function">
    <text evidence="14 15">Catalyzes the oxidation of protoporphyrinogen IX to protoporphyrin IX.</text>
</comment>
<keyword evidence="12 14" id="KW-0472">Membrane</keyword>
<evidence type="ECO:0000256" key="9">
    <source>
        <dbReference type="ARBA" id="ARBA00022989"/>
    </source>
</evidence>
<keyword evidence="5 14" id="KW-1003">Cell membrane</keyword>
<evidence type="ECO:0000313" key="19">
    <source>
        <dbReference type="Proteomes" id="UP000623509"/>
    </source>
</evidence>
<dbReference type="UniPathway" id="UPA00251">
    <property type="reaction ID" value="UER00324"/>
</dbReference>
<keyword evidence="8 14" id="KW-0479">Metal-binding</keyword>
<reference evidence="17 18" key="2">
    <citation type="submission" date="2017-07" db="EMBL/GenBank/DDBJ databases">
        <title>Candidatus Dactylopiibacterium carminicum, a nitrogen-fixing symbiont of the cochineal insect Dactylopius coccus and Dactylopius opuntiae (Hemiptera: Coccoidea: Dactylopiidae).</title>
        <authorList>
            <person name="Vera A."/>
        </authorList>
    </citation>
    <scope>NUCLEOTIDE SEQUENCE [LARGE SCALE GENOMIC DNA]</scope>
    <source>
        <strain evidence="17 18">NFDCM</strain>
    </source>
</reference>
<evidence type="ECO:0000313" key="17">
    <source>
        <dbReference type="EMBL" id="PAS91865.1"/>
    </source>
</evidence>
<keyword evidence="7 14" id="KW-0812">Transmembrane</keyword>
<evidence type="ECO:0000256" key="14">
    <source>
        <dbReference type="HAMAP-Rule" id="MF_02239"/>
    </source>
</evidence>
<evidence type="ECO:0000313" key="18">
    <source>
        <dbReference type="Proteomes" id="UP000216107"/>
    </source>
</evidence>
<evidence type="ECO:0000256" key="7">
    <source>
        <dbReference type="ARBA" id="ARBA00022692"/>
    </source>
</evidence>
<keyword evidence="9 14" id="KW-1133">Transmembrane helix</keyword>
<dbReference type="GO" id="GO:0006782">
    <property type="term" value="P:protoporphyrinogen IX biosynthetic process"/>
    <property type="evidence" value="ECO:0007669"/>
    <property type="project" value="UniProtKB-UniRule"/>
</dbReference>
<feature type="transmembrane region" description="Helical" evidence="14">
    <location>
        <begin position="55"/>
        <end position="74"/>
    </location>
</feature>
<evidence type="ECO:0000256" key="6">
    <source>
        <dbReference type="ARBA" id="ARBA00022617"/>
    </source>
</evidence>
<evidence type="ECO:0000256" key="13">
    <source>
        <dbReference type="ARBA" id="ARBA00048390"/>
    </source>
</evidence>
<comment type="subcellular location">
    <subcellularLocation>
        <location evidence="1 14">Cell membrane</location>
        <topology evidence="1 14">Multi-pass membrane protein</topology>
    </subcellularLocation>
</comment>
<dbReference type="InterPro" id="IPR005265">
    <property type="entry name" value="HemJ-like"/>
</dbReference>
<accession>A0A272EP14</accession>
<evidence type="ECO:0000256" key="8">
    <source>
        <dbReference type="ARBA" id="ARBA00022723"/>
    </source>
</evidence>
<dbReference type="HAMAP" id="MF_02239">
    <property type="entry name" value="HemJ"/>
    <property type="match status" value="1"/>
</dbReference>
<dbReference type="PANTHER" id="PTHR40255">
    <property type="entry name" value="UPF0093 MEMBRANE PROTEIN SLR1790"/>
    <property type="match status" value="1"/>
</dbReference>
<dbReference type="EC" id="1.3.99.-" evidence="14 15"/>
<evidence type="ECO:0000256" key="2">
    <source>
        <dbReference type="ARBA" id="ARBA00005073"/>
    </source>
</evidence>
<protein>
    <recommendedName>
        <fullName evidence="4 14">Protoporphyrinogen IX oxidase</fullName>
        <shortName evidence="14">PPO</shortName>
        <ecNumber evidence="14 15">1.3.99.-</ecNumber>
    </recommendedName>
</protein>
<evidence type="ECO:0000313" key="16">
    <source>
        <dbReference type="EMBL" id="KAF7598213.1"/>
    </source>
</evidence>
<dbReference type="PIRSF" id="PIRSF004638">
    <property type="entry name" value="UCP004638"/>
    <property type="match status" value="1"/>
</dbReference>
<dbReference type="EMBL" id="NMRN01000056">
    <property type="protein sequence ID" value="PAS91865.1"/>
    <property type="molecule type" value="Genomic_DNA"/>
</dbReference>
<comment type="pathway">
    <text evidence="2 14 15">Porphyrin-containing compound metabolism; protoporphyrin-IX biosynthesis; protoporphyrin-IX from protoporphyrinogen-IX: step 1/1.</text>
</comment>
<evidence type="ECO:0000256" key="3">
    <source>
        <dbReference type="ARBA" id="ARBA00006501"/>
    </source>
</evidence>
<comment type="catalytic activity">
    <reaction evidence="13 14 15">
        <text>protoporphyrinogen IX + 3 A = protoporphyrin IX + 3 AH2</text>
        <dbReference type="Rhea" id="RHEA:62000"/>
        <dbReference type="ChEBI" id="CHEBI:13193"/>
        <dbReference type="ChEBI" id="CHEBI:17499"/>
        <dbReference type="ChEBI" id="CHEBI:57306"/>
        <dbReference type="ChEBI" id="CHEBI:57307"/>
    </reaction>
</comment>
<dbReference type="GO" id="GO:0005886">
    <property type="term" value="C:plasma membrane"/>
    <property type="evidence" value="ECO:0007669"/>
    <property type="project" value="UniProtKB-SubCell"/>
</dbReference>
<comment type="caution">
    <text evidence="17">The sequence shown here is derived from an EMBL/GenBank/DDBJ whole genome shotgun (WGS) entry which is preliminary data.</text>
</comment>
<dbReference type="EMBL" id="MDUX01000058">
    <property type="protein sequence ID" value="KAF7598213.1"/>
    <property type="molecule type" value="Genomic_DNA"/>
</dbReference>
<gene>
    <name evidence="16" type="ORF">BGI27_14460</name>
    <name evidence="17" type="ORF">CGU29_14080</name>
</gene>
<evidence type="ECO:0000256" key="11">
    <source>
        <dbReference type="ARBA" id="ARBA00023004"/>
    </source>
</evidence>
<feature type="transmembrane region" description="Helical" evidence="14">
    <location>
        <begin position="12"/>
        <end position="34"/>
    </location>
</feature>
<dbReference type="Pfam" id="PF03653">
    <property type="entry name" value="UPF0093"/>
    <property type="match status" value="1"/>
</dbReference>
<comment type="subunit">
    <text evidence="14">Homodimer.</text>
</comment>
<evidence type="ECO:0000256" key="15">
    <source>
        <dbReference type="PIRNR" id="PIRNR004638"/>
    </source>
</evidence>
<feature type="binding site" description="axial binding residue" evidence="14">
    <location>
        <position position="10"/>
    </location>
    <ligand>
        <name>heme</name>
        <dbReference type="ChEBI" id="CHEBI:30413"/>
    </ligand>
    <ligandPart>
        <name>Fe</name>
        <dbReference type="ChEBI" id="CHEBI:18248"/>
    </ligandPart>
</feature>
<evidence type="ECO:0000256" key="4">
    <source>
        <dbReference type="ARBA" id="ARBA00017504"/>
    </source>
</evidence>
<dbReference type="PANTHER" id="PTHR40255:SF1">
    <property type="entry name" value="PROTOPORPHYRINOGEN IX OXIDASE"/>
    <property type="match status" value="1"/>
</dbReference>
<sequence length="145" mass="16658">MLYLWLKVAHVFFVISWFAGLFYLPRIFVNLAMVPAQSEVERERLLGMAKRLKRFMIVLMVGSWATGLAITLTLGGPGTWWVQGWLHAKLLLVLFLTAYDGYCSVLLRGFRNGTNTRSHVWYRVFNELPTLLLLGVVILVIIKPF</sequence>
<keyword evidence="10 14" id="KW-0560">Oxidoreductase</keyword>
<keyword evidence="11 14" id="KW-0408">Iron</keyword>
<name>A0A272EP14_9RHOO</name>
<organism evidence="17 18">
    <name type="scientific">Candidatus Dactylopiibacterium carminicum</name>
    <dbReference type="NCBI Taxonomy" id="857335"/>
    <lineage>
        <taxon>Bacteria</taxon>
        <taxon>Pseudomonadati</taxon>
        <taxon>Pseudomonadota</taxon>
        <taxon>Betaproteobacteria</taxon>
        <taxon>Rhodocyclales</taxon>
        <taxon>Rhodocyclaceae</taxon>
        <taxon>Candidatus Dactylopiibacterium</taxon>
    </lineage>
</organism>
<comment type="cofactor">
    <cofactor evidence="14 15">
        <name>heme b</name>
        <dbReference type="ChEBI" id="CHEBI:60344"/>
    </cofactor>
    <text evidence="14 15">Binds 1 heme b (iron(II)-protoporphyrin IX) group per subunit.</text>
</comment>
<evidence type="ECO:0000256" key="12">
    <source>
        <dbReference type="ARBA" id="ARBA00023136"/>
    </source>
</evidence>
<evidence type="ECO:0000256" key="5">
    <source>
        <dbReference type="ARBA" id="ARBA00022475"/>
    </source>
</evidence>
<dbReference type="OrthoDB" id="9800824at2"/>
<evidence type="ECO:0000256" key="1">
    <source>
        <dbReference type="ARBA" id="ARBA00004651"/>
    </source>
</evidence>
<dbReference type="Proteomes" id="UP000623509">
    <property type="component" value="Unassembled WGS sequence"/>
</dbReference>
<evidence type="ECO:0000256" key="10">
    <source>
        <dbReference type="ARBA" id="ARBA00023002"/>
    </source>
</evidence>